<protein>
    <submittedName>
        <fullName evidence="2">Uncharacterized protein</fullName>
    </submittedName>
</protein>
<evidence type="ECO:0000256" key="1">
    <source>
        <dbReference type="SAM" id="MobiDB-lite"/>
    </source>
</evidence>
<feature type="compositionally biased region" description="Polar residues" evidence="1">
    <location>
        <begin position="1"/>
        <end position="11"/>
    </location>
</feature>
<proteinExistence type="predicted"/>
<feature type="region of interest" description="Disordered" evidence="1">
    <location>
        <begin position="163"/>
        <end position="190"/>
    </location>
</feature>
<dbReference type="EMBL" id="JANPWB010000003">
    <property type="protein sequence ID" value="KAJ1204278.1"/>
    <property type="molecule type" value="Genomic_DNA"/>
</dbReference>
<evidence type="ECO:0000313" key="2">
    <source>
        <dbReference type="EMBL" id="KAJ1204278.1"/>
    </source>
</evidence>
<feature type="compositionally biased region" description="Polar residues" evidence="1">
    <location>
        <begin position="127"/>
        <end position="143"/>
    </location>
</feature>
<feature type="region of interest" description="Disordered" evidence="1">
    <location>
        <begin position="1"/>
        <end position="145"/>
    </location>
</feature>
<reference evidence="2" key="1">
    <citation type="journal article" date="2022" name="bioRxiv">
        <title>Sequencing and chromosome-scale assembly of the giantPleurodeles waltlgenome.</title>
        <authorList>
            <person name="Brown T."/>
            <person name="Elewa A."/>
            <person name="Iarovenko S."/>
            <person name="Subramanian E."/>
            <person name="Araus A.J."/>
            <person name="Petzold A."/>
            <person name="Susuki M."/>
            <person name="Suzuki K.-i.T."/>
            <person name="Hayashi T."/>
            <person name="Toyoda A."/>
            <person name="Oliveira C."/>
            <person name="Osipova E."/>
            <person name="Leigh N.D."/>
            <person name="Simon A."/>
            <person name="Yun M.H."/>
        </authorList>
    </citation>
    <scope>NUCLEOTIDE SEQUENCE</scope>
    <source>
        <strain evidence="2">20211129_DDA</strain>
        <tissue evidence="2">Liver</tissue>
    </source>
</reference>
<evidence type="ECO:0000313" key="3">
    <source>
        <dbReference type="Proteomes" id="UP001066276"/>
    </source>
</evidence>
<feature type="compositionally biased region" description="Low complexity" evidence="1">
    <location>
        <begin position="12"/>
        <end position="23"/>
    </location>
</feature>
<gene>
    <name evidence="2" type="ORF">NDU88_008059</name>
</gene>
<organism evidence="2 3">
    <name type="scientific">Pleurodeles waltl</name>
    <name type="common">Iberian ribbed newt</name>
    <dbReference type="NCBI Taxonomy" id="8319"/>
    <lineage>
        <taxon>Eukaryota</taxon>
        <taxon>Metazoa</taxon>
        <taxon>Chordata</taxon>
        <taxon>Craniata</taxon>
        <taxon>Vertebrata</taxon>
        <taxon>Euteleostomi</taxon>
        <taxon>Amphibia</taxon>
        <taxon>Batrachia</taxon>
        <taxon>Caudata</taxon>
        <taxon>Salamandroidea</taxon>
        <taxon>Salamandridae</taxon>
        <taxon>Pleurodelinae</taxon>
        <taxon>Pleurodeles</taxon>
    </lineage>
</organism>
<comment type="caution">
    <text evidence="2">The sequence shown here is derived from an EMBL/GenBank/DDBJ whole genome shotgun (WGS) entry which is preliminary data.</text>
</comment>
<sequence>MRTKLRTPSQISAKAGAAYASGSLPIASRTAGRVGRGDNGSSQQDIAPAATSDAEPLEACVRTKTRVRVPPVRRSSLGGISTTTAPWKYSVVKTTSSGPGAGGHGGKHQQNQSPPLPRSPSPPKPTTHGQRCNPRTTRSTTWHRSLGPGLAVFRLRRERLRCRQPPSSLQEPQDALTGEATDPLSGTWRPWRHWTQDHLKPAAMRPAAA</sequence>
<accession>A0AAV7VV95</accession>
<dbReference type="Proteomes" id="UP001066276">
    <property type="component" value="Chromosome 2_1"/>
</dbReference>
<feature type="compositionally biased region" description="Pro residues" evidence="1">
    <location>
        <begin position="114"/>
        <end position="125"/>
    </location>
</feature>
<name>A0AAV7VV95_PLEWA</name>
<dbReference type="AlphaFoldDB" id="A0AAV7VV95"/>
<keyword evidence="3" id="KW-1185">Reference proteome</keyword>